<dbReference type="EnsemblProtists" id="EOD25487">
    <property type="protein sequence ID" value="EOD25487"/>
    <property type="gene ID" value="EMIHUDRAFT_317826"/>
</dbReference>
<feature type="region of interest" description="Disordered" evidence="1">
    <location>
        <begin position="38"/>
        <end position="69"/>
    </location>
</feature>
<reference evidence="2" key="2">
    <citation type="submission" date="2024-10" db="UniProtKB">
        <authorList>
            <consortium name="EnsemblProtists"/>
        </authorList>
    </citation>
    <scope>IDENTIFICATION</scope>
</reference>
<reference evidence="3" key="1">
    <citation type="journal article" date="2013" name="Nature">
        <title>Pan genome of the phytoplankton Emiliania underpins its global distribution.</title>
        <authorList>
            <person name="Read B.A."/>
            <person name="Kegel J."/>
            <person name="Klute M.J."/>
            <person name="Kuo A."/>
            <person name="Lefebvre S.C."/>
            <person name="Maumus F."/>
            <person name="Mayer C."/>
            <person name="Miller J."/>
            <person name="Monier A."/>
            <person name="Salamov A."/>
            <person name="Young J."/>
            <person name="Aguilar M."/>
            <person name="Claverie J.M."/>
            <person name="Frickenhaus S."/>
            <person name="Gonzalez K."/>
            <person name="Herman E.K."/>
            <person name="Lin Y.C."/>
            <person name="Napier J."/>
            <person name="Ogata H."/>
            <person name="Sarno A.F."/>
            <person name="Shmutz J."/>
            <person name="Schroeder D."/>
            <person name="de Vargas C."/>
            <person name="Verret F."/>
            <person name="von Dassow P."/>
            <person name="Valentin K."/>
            <person name="Van de Peer Y."/>
            <person name="Wheeler G."/>
            <person name="Dacks J.B."/>
            <person name="Delwiche C.F."/>
            <person name="Dyhrman S.T."/>
            <person name="Glockner G."/>
            <person name="John U."/>
            <person name="Richards T."/>
            <person name="Worden A.Z."/>
            <person name="Zhang X."/>
            <person name="Grigoriev I.V."/>
            <person name="Allen A.E."/>
            <person name="Bidle K."/>
            <person name="Borodovsky M."/>
            <person name="Bowler C."/>
            <person name="Brownlee C."/>
            <person name="Cock J.M."/>
            <person name="Elias M."/>
            <person name="Gladyshev V.N."/>
            <person name="Groth M."/>
            <person name="Guda C."/>
            <person name="Hadaegh A."/>
            <person name="Iglesias-Rodriguez M.D."/>
            <person name="Jenkins J."/>
            <person name="Jones B.M."/>
            <person name="Lawson T."/>
            <person name="Leese F."/>
            <person name="Lindquist E."/>
            <person name="Lobanov A."/>
            <person name="Lomsadze A."/>
            <person name="Malik S.B."/>
            <person name="Marsh M.E."/>
            <person name="Mackinder L."/>
            <person name="Mock T."/>
            <person name="Mueller-Roeber B."/>
            <person name="Pagarete A."/>
            <person name="Parker M."/>
            <person name="Probert I."/>
            <person name="Quesneville H."/>
            <person name="Raines C."/>
            <person name="Rensing S.A."/>
            <person name="Riano-Pachon D.M."/>
            <person name="Richier S."/>
            <person name="Rokitta S."/>
            <person name="Shiraiwa Y."/>
            <person name="Soanes D.M."/>
            <person name="van der Giezen M."/>
            <person name="Wahlund T.M."/>
            <person name="Williams B."/>
            <person name="Wilson W."/>
            <person name="Wolfe G."/>
            <person name="Wurch L.L."/>
        </authorList>
    </citation>
    <scope>NUCLEOTIDE SEQUENCE</scope>
</reference>
<dbReference type="GeneID" id="17271035"/>
<keyword evidence="3" id="KW-1185">Reference proteome</keyword>
<proteinExistence type="predicted"/>
<evidence type="ECO:0000313" key="3">
    <source>
        <dbReference type="Proteomes" id="UP000013827"/>
    </source>
</evidence>
<dbReference type="RefSeq" id="XP_005777916.1">
    <property type="nucleotide sequence ID" value="XM_005777859.1"/>
</dbReference>
<name>A0A0D3JPQ2_EMIH1</name>
<protein>
    <submittedName>
        <fullName evidence="2">Uncharacterized protein</fullName>
    </submittedName>
</protein>
<sequence length="102" mass="10626">MDVATMTAGSGLRGASRLVAEVVVVDRKEADGVDRVAVGSQRGGRGQAKAHVTNVRRAHRAGHEQHVTARRERVGGLEAEVGSHGWQSGVMGGPELAGVGFF</sequence>
<dbReference type="HOGENOM" id="CLU_2282752_0_0_1"/>
<dbReference type="PaxDb" id="2903-EOD25487"/>
<evidence type="ECO:0000256" key="1">
    <source>
        <dbReference type="SAM" id="MobiDB-lite"/>
    </source>
</evidence>
<dbReference type="KEGG" id="ehx:EMIHUDRAFT_317826"/>
<evidence type="ECO:0000313" key="2">
    <source>
        <dbReference type="EnsemblProtists" id="EOD25487"/>
    </source>
</evidence>
<dbReference type="Proteomes" id="UP000013827">
    <property type="component" value="Unassembled WGS sequence"/>
</dbReference>
<organism evidence="2 3">
    <name type="scientific">Emiliania huxleyi (strain CCMP1516)</name>
    <dbReference type="NCBI Taxonomy" id="280463"/>
    <lineage>
        <taxon>Eukaryota</taxon>
        <taxon>Haptista</taxon>
        <taxon>Haptophyta</taxon>
        <taxon>Prymnesiophyceae</taxon>
        <taxon>Isochrysidales</taxon>
        <taxon>Noelaerhabdaceae</taxon>
        <taxon>Emiliania</taxon>
    </lineage>
</organism>
<accession>A0A0D3JPQ2</accession>
<dbReference type="AlphaFoldDB" id="A0A0D3JPQ2"/>